<dbReference type="EC" id="2.7.7.6" evidence="1"/>
<protein>
    <recommendedName>
        <fullName evidence="1">DNA-directed RNA polymerase</fullName>
        <ecNumber evidence="1">2.7.7.6</ecNumber>
    </recommendedName>
</protein>
<dbReference type="Proteomes" id="UP000036987">
    <property type="component" value="Unassembled WGS sequence"/>
</dbReference>
<evidence type="ECO:0000256" key="5">
    <source>
        <dbReference type="ARBA" id="ARBA00022833"/>
    </source>
</evidence>
<accession>A0A0K9PAY2</accession>
<gene>
    <name evidence="10" type="ORF">ZOSMA_2G01270</name>
</gene>
<dbReference type="GO" id="GO:0003899">
    <property type="term" value="F:DNA-directed RNA polymerase activity"/>
    <property type="evidence" value="ECO:0007669"/>
    <property type="project" value="UniProtKB-EC"/>
</dbReference>
<dbReference type="Gene3D" id="1.10.150.390">
    <property type="match status" value="1"/>
</dbReference>
<dbReference type="Gene3D" id="6.10.250.2940">
    <property type="match status" value="1"/>
</dbReference>
<keyword evidence="4" id="KW-0548">Nucleotidyltransferase</keyword>
<evidence type="ECO:0000256" key="1">
    <source>
        <dbReference type="ARBA" id="ARBA00012418"/>
    </source>
</evidence>
<dbReference type="Gene3D" id="3.30.70.2850">
    <property type="match status" value="1"/>
</dbReference>
<keyword evidence="3" id="KW-0808">Transferase</keyword>
<dbReference type="PANTHER" id="PTHR19376">
    <property type="entry name" value="DNA-DIRECTED RNA POLYMERASE"/>
    <property type="match status" value="1"/>
</dbReference>
<dbReference type="InterPro" id="IPR045867">
    <property type="entry name" value="DNA-dir_RpoC_beta_prime"/>
</dbReference>
<evidence type="ECO:0000256" key="3">
    <source>
        <dbReference type="ARBA" id="ARBA00022679"/>
    </source>
</evidence>
<dbReference type="Pfam" id="PF04998">
    <property type="entry name" value="RNA_pol_Rpb1_5"/>
    <property type="match status" value="1"/>
</dbReference>
<evidence type="ECO:0000256" key="2">
    <source>
        <dbReference type="ARBA" id="ARBA00022478"/>
    </source>
</evidence>
<sequence>DAMELQTKVEEVLRRNGEAATTRLDRNMSSALNQITSKINENLVPGGLVKPFNKNCVSLMTATGAKGSSVNFNQISSLLGQQELEGKRVPRMVSGKTLPSFPPFDISPRSGGFISDRFLTGLRPQEYYFHCMAGREGLVDTAIKTSRSGYLQRCLMKNLESLKVHYDHTVRDVDGSVIQFQYGEDGVDVHQTSFLNEFEAFSINRDVILERLSENKDPDLTFNYYIKEIPLGLDSKAKKYLKQHNLLGTKEENILMKLVKLKYQKSLVPPGEAVGVLAAQSLGEQTTQMTLNTFHLAGRGDMNVTLGIPRLQEILMHAKDKIGTPLMTCRLHEGLTLDAAESLAGKLRGITVADIIESMDVHVVPFTISKNQQVASILKLKIKLYPLELYPVWSDITFDLIHHVLQSKFVVELDNAIKRHLIKLSRISGIQESASKKEDTASDGDVDEETSSKAEGNDAESSDEDGADDDQGADAEKRKRQTCDEMEYEDDVIEKDSIEVDDSTDDDAGLQSGIESEIDIAEGDLDRNKCKTVNDSSTDDEDTRSEQTVEKKSSRTEEDSKFDIIQRIIKKSERVVFIEGEELNFEVHFIFQNEPHILLAEIAQRTAKSIFLKKSTNIDQCTVIKDVKDGVESYSLQTAGVDFPTFWNLEEFLDITHITSNDIHAILRTYGVEAARATIIQEINNVFKAYGISTDIRHLMIIGDFMTSNGDFRGMNRNGMVSHSTSPFGKMTFETATKCIVDASLQGEIDTLQSPSASLCLGQVVKLGTGNFEILQNLQI</sequence>
<dbReference type="Gene3D" id="6.20.50.80">
    <property type="match status" value="1"/>
</dbReference>
<evidence type="ECO:0000256" key="4">
    <source>
        <dbReference type="ARBA" id="ARBA00022695"/>
    </source>
</evidence>
<dbReference type="InterPro" id="IPR038120">
    <property type="entry name" value="Rpb1_funnel_sf"/>
</dbReference>
<keyword evidence="6" id="KW-0804">Transcription</keyword>
<keyword evidence="11" id="KW-1185">Reference proteome</keyword>
<evidence type="ECO:0000259" key="9">
    <source>
        <dbReference type="Pfam" id="PF05000"/>
    </source>
</evidence>
<proteinExistence type="predicted"/>
<dbReference type="GO" id="GO:0006351">
    <property type="term" value="P:DNA-templated transcription"/>
    <property type="evidence" value="ECO:0000318"/>
    <property type="project" value="GO_Central"/>
</dbReference>
<feature type="non-terminal residue" evidence="10">
    <location>
        <position position="1"/>
    </location>
</feature>
<dbReference type="InterPro" id="IPR047107">
    <property type="entry name" value="DNA-dir_RNA_pol1_lsu_C"/>
</dbReference>
<evidence type="ECO:0000313" key="11">
    <source>
        <dbReference type="Proteomes" id="UP000036987"/>
    </source>
</evidence>
<feature type="compositionally biased region" description="Basic and acidic residues" evidence="7">
    <location>
        <begin position="474"/>
        <end position="483"/>
    </location>
</feature>
<feature type="domain" description="RNA polymerase Rpb1" evidence="8">
    <location>
        <begin position="121"/>
        <end position="726"/>
    </location>
</feature>
<organism evidence="10 11">
    <name type="scientific">Zostera marina</name>
    <name type="common">Eelgrass</name>
    <dbReference type="NCBI Taxonomy" id="29655"/>
    <lineage>
        <taxon>Eukaryota</taxon>
        <taxon>Viridiplantae</taxon>
        <taxon>Streptophyta</taxon>
        <taxon>Embryophyta</taxon>
        <taxon>Tracheophyta</taxon>
        <taxon>Spermatophyta</taxon>
        <taxon>Magnoliopsida</taxon>
        <taxon>Liliopsida</taxon>
        <taxon>Zosteraceae</taxon>
        <taxon>Zostera</taxon>
    </lineage>
</organism>
<keyword evidence="2 10" id="KW-0240">DNA-directed RNA polymerase</keyword>
<evidence type="ECO:0000256" key="7">
    <source>
        <dbReference type="SAM" id="MobiDB-lite"/>
    </source>
</evidence>
<dbReference type="CDD" id="cd02735">
    <property type="entry name" value="RNAP_I_Rpa1_C"/>
    <property type="match status" value="1"/>
</dbReference>
<feature type="compositionally biased region" description="Acidic residues" evidence="7">
    <location>
        <begin position="457"/>
        <end position="473"/>
    </location>
</feature>
<dbReference type="STRING" id="29655.A0A0K9PAY2"/>
<feature type="region of interest" description="Disordered" evidence="7">
    <location>
        <begin position="433"/>
        <end position="556"/>
    </location>
</feature>
<comment type="caution">
    <text evidence="10">The sequence shown here is derived from an EMBL/GenBank/DDBJ whole genome shotgun (WGS) entry which is preliminary data.</text>
</comment>
<dbReference type="Gene3D" id="1.10.132.30">
    <property type="match status" value="1"/>
</dbReference>
<feature type="compositionally biased region" description="Basic and acidic residues" evidence="7">
    <location>
        <begin position="544"/>
        <end position="556"/>
    </location>
</feature>
<evidence type="ECO:0000313" key="10">
    <source>
        <dbReference type="EMBL" id="KMZ66114.1"/>
    </source>
</evidence>
<dbReference type="AlphaFoldDB" id="A0A0K9PAY2"/>
<reference evidence="11" key="1">
    <citation type="journal article" date="2016" name="Nature">
        <title>The genome of the seagrass Zostera marina reveals angiosperm adaptation to the sea.</title>
        <authorList>
            <person name="Olsen J.L."/>
            <person name="Rouze P."/>
            <person name="Verhelst B."/>
            <person name="Lin Y.-C."/>
            <person name="Bayer T."/>
            <person name="Collen J."/>
            <person name="Dattolo E."/>
            <person name="De Paoli E."/>
            <person name="Dittami S."/>
            <person name="Maumus F."/>
            <person name="Michel G."/>
            <person name="Kersting A."/>
            <person name="Lauritano C."/>
            <person name="Lohaus R."/>
            <person name="Toepel M."/>
            <person name="Tonon T."/>
            <person name="Vanneste K."/>
            <person name="Amirebrahimi M."/>
            <person name="Brakel J."/>
            <person name="Bostroem C."/>
            <person name="Chovatia M."/>
            <person name="Grimwood J."/>
            <person name="Jenkins J.W."/>
            <person name="Jueterbock A."/>
            <person name="Mraz A."/>
            <person name="Stam W.T."/>
            <person name="Tice H."/>
            <person name="Bornberg-Bauer E."/>
            <person name="Green P.J."/>
            <person name="Pearson G.A."/>
            <person name="Procaccini G."/>
            <person name="Duarte C.M."/>
            <person name="Schmutz J."/>
            <person name="Reusch T.B.H."/>
            <person name="Van de Peer Y."/>
        </authorList>
    </citation>
    <scope>NUCLEOTIDE SEQUENCE [LARGE SCALE GENOMIC DNA]</scope>
    <source>
        <strain evidence="11">cv. Finnish</strain>
    </source>
</reference>
<feature type="compositionally biased region" description="Acidic residues" evidence="7">
    <location>
        <begin position="484"/>
        <end position="508"/>
    </location>
</feature>
<evidence type="ECO:0000259" key="8">
    <source>
        <dbReference type="Pfam" id="PF04998"/>
    </source>
</evidence>
<dbReference type="GO" id="GO:0000428">
    <property type="term" value="C:DNA-directed RNA polymerase complex"/>
    <property type="evidence" value="ECO:0000318"/>
    <property type="project" value="GO_Central"/>
</dbReference>
<keyword evidence="5" id="KW-0862">Zinc</keyword>
<name>A0A0K9PAY2_ZOSMR</name>
<dbReference type="PANTHER" id="PTHR19376:SF67">
    <property type="entry name" value="DNA-DIRECTED RNA POLYMERASE"/>
    <property type="match status" value="1"/>
</dbReference>
<dbReference type="OrthoDB" id="693021at2759"/>
<dbReference type="Pfam" id="PF05000">
    <property type="entry name" value="RNA_pol_Rpb1_4"/>
    <property type="match status" value="1"/>
</dbReference>
<dbReference type="SUPFAM" id="SSF64484">
    <property type="entry name" value="beta and beta-prime subunits of DNA dependent RNA-polymerase"/>
    <property type="match status" value="1"/>
</dbReference>
<dbReference type="GO" id="GO:0003677">
    <property type="term" value="F:DNA binding"/>
    <property type="evidence" value="ECO:0007669"/>
    <property type="project" value="InterPro"/>
</dbReference>
<dbReference type="EMBL" id="LFYR01000981">
    <property type="protein sequence ID" value="KMZ66114.1"/>
    <property type="molecule type" value="Genomic_DNA"/>
</dbReference>
<dbReference type="InterPro" id="IPR007083">
    <property type="entry name" value="RNA_pol_Rpb1_4"/>
</dbReference>
<dbReference type="InterPro" id="IPR007081">
    <property type="entry name" value="RNA_pol_Rpb1_5"/>
</dbReference>
<evidence type="ECO:0000256" key="6">
    <source>
        <dbReference type="ARBA" id="ARBA00023163"/>
    </source>
</evidence>
<feature type="domain" description="RNA polymerase Rpb1" evidence="9">
    <location>
        <begin position="24"/>
        <end position="114"/>
    </location>
</feature>